<reference evidence="13 14" key="1">
    <citation type="submission" date="2019-06" db="EMBL/GenBank/DDBJ databases">
        <title>Wine fermentation using esterase from Monascus purpureus.</title>
        <authorList>
            <person name="Geng C."/>
            <person name="Zhang Y."/>
        </authorList>
    </citation>
    <scope>NUCLEOTIDE SEQUENCE [LARGE SCALE GENOMIC DNA]</scope>
    <source>
        <strain evidence="13">HQ1</strain>
    </source>
</reference>
<gene>
    <name evidence="13" type="primary">OXA1</name>
    <name evidence="13" type="ORF">MPDQ_000725</name>
</gene>
<dbReference type="PANTHER" id="PTHR12428">
    <property type="entry name" value="OXA1"/>
    <property type="match status" value="1"/>
</dbReference>
<evidence type="ECO:0000256" key="9">
    <source>
        <dbReference type="RuleBase" id="RU003945"/>
    </source>
</evidence>
<proteinExistence type="inferred from homology"/>
<keyword evidence="5" id="KW-0809">Transit peptide</keyword>
<feature type="region of interest" description="Disordered" evidence="10">
    <location>
        <begin position="386"/>
        <end position="419"/>
    </location>
</feature>
<dbReference type="GO" id="GO:0032979">
    <property type="term" value="P:protein insertion into mitochondrial inner membrane from matrix"/>
    <property type="evidence" value="ECO:0007669"/>
    <property type="project" value="TreeGrafter"/>
</dbReference>
<comment type="subcellular location">
    <subcellularLocation>
        <location evidence="9">Membrane</location>
        <topology evidence="9">Multi-pass membrane protein</topology>
    </subcellularLocation>
    <subcellularLocation>
        <location evidence="1">Mitochondrion inner membrane</location>
        <topology evidence="1">Multi-pass membrane protein</topology>
    </subcellularLocation>
</comment>
<keyword evidence="3 9" id="KW-0812">Transmembrane</keyword>
<name>A0A507QTB5_MONPU</name>
<feature type="transmembrane region" description="Helical" evidence="11">
    <location>
        <begin position="158"/>
        <end position="180"/>
    </location>
</feature>
<accession>A0A507QTB5</accession>
<feature type="compositionally biased region" description="Low complexity" evidence="10">
    <location>
        <begin position="11"/>
        <end position="22"/>
    </location>
</feature>
<feature type="region of interest" description="Disordered" evidence="10">
    <location>
        <begin position="1"/>
        <end position="22"/>
    </location>
</feature>
<evidence type="ECO:0000256" key="10">
    <source>
        <dbReference type="SAM" id="MobiDB-lite"/>
    </source>
</evidence>
<dbReference type="Pfam" id="PF02096">
    <property type="entry name" value="60KD_IMP"/>
    <property type="match status" value="1"/>
</dbReference>
<keyword evidence="7" id="KW-0496">Mitochondrion</keyword>
<dbReference type="InterPro" id="IPR001708">
    <property type="entry name" value="YidC/ALB3/OXA1/COX18"/>
</dbReference>
<evidence type="ECO:0000256" key="3">
    <source>
        <dbReference type="ARBA" id="ARBA00022692"/>
    </source>
</evidence>
<keyword evidence="6 11" id="KW-1133">Transmembrane helix</keyword>
<dbReference type="CDD" id="cd20069">
    <property type="entry name" value="5TM_Oxa1-like"/>
    <property type="match status" value="1"/>
</dbReference>
<feature type="transmembrane region" description="Helical" evidence="11">
    <location>
        <begin position="242"/>
        <end position="258"/>
    </location>
</feature>
<evidence type="ECO:0000256" key="11">
    <source>
        <dbReference type="SAM" id="Phobius"/>
    </source>
</evidence>
<organism evidence="13 14">
    <name type="scientific">Monascus purpureus</name>
    <name type="common">Red mold</name>
    <name type="synonym">Monascus anka</name>
    <dbReference type="NCBI Taxonomy" id="5098"/>
    <lineage>
        <taxon>Eukaryota</taxon>
        <taxon>Fungi</taxon>
        <taxon>Dikarya</taxon>
        <taxon>Ascomycota</taxon>
        <taxon>Pezizomycotina</taxon>
        <taxon>Eurotiomycetes</taxon>
        <taxon>Eurotiomycetidae</taxon>
        <taxon>Eurotiales</taxon>
        <taxon>Aspergillaceae</taxon>
        <taxon>Monascus</taxon>
    </lineage>
</organism>
<comment type="caution">
    <text evidence="13">The sequence shown here is derived from an EMBL/GenBank/DDBJ whole genome shotgun (WGS) entry which is preliminary data.</text>
</comment>
<keyword evidence="8 11" id="KW-0472">Membrane</keyword>
<evidence type="ECO:0000256" key="4">
    <source>
        <dbReference type="ARBA" id="ARBA00022792"/>
    </source>
</evidence>
<comment type="similarity">
    <text evidence="2 9">Belongs to the OXA1/ALB3/YidC family.</text>
</comment>
<feature type="domain" description="Membrane insertase YidC/Oxa/ALB C-terminal" evidence="12">
    <location>
        <begin position="88"/>
        <end position="280"/>
    </location>
</feature>
<dbReference type="EMBL" id="VIFY01000115">
    <property type="protein sequence ID" value="TQB70267.1"/>
    <property type="molecule type" value="Genomic_DNA"/>
</dbReference>
<dbReference type="Proteomes" id="UP000319663">
    <property type="component" value="Unassembled WGS sequence"/>
</dbReference>
<evidence type="ECO:0000256" key="8">
    <source>
        <dbReference type="ARBA" id="ARBA00023136"/>
    </source>
</evidence>
<dbReference type="STRING" id="5098.A0A507QTB5"/>
<dbReference type="GO" id="GO:0005743">
    <property type="term" value="C:mitochondrial inner membrane"/>
    <property type="evidence" value="ECO:0007669"/>
    <property type="project" value="UniProtKB-SubCell"/>
</dbReference>
<dbReference type="GO" id="GO:0032977">
    <property type="term" value="F:membrane insertase activity"/>
    <property type="evidence" value="ECO:0007669"/>
    <property type="project" value="InterPro"/>
</dbReference>
<evidence type="ECO:0000256" key="5">
    <source>
        <dbReference type="ARBA" id="ARBA00022946"/>
    </source>
</evidence>
<keyword evidence="14" id="KW-1185">Reference proteome</keyword>
<evidence type="ECO:0000313" key="14">
    <source>
        <dbReference type="Proteomes" id="UP000319663"/>
    </source>
</evidence>
<evidence type="ECO:0000256" key="2">
    <source>
        <dbReference type="ARBA" id="ARBA00009877"/>
    </source>
</evidence>
<dbReference type="PANTHER" id="PTHR12428:SF66">
    <property type="entry name" value="MITOCHONDRIAL INNER MEMBRANE PROTEIN OXA1L"/>
    <property type="match status" value="1"/>
</dbReference>
<feature type="transmembrane region" description="Helical" evidence="11">
    <location>
        <begin position="196"/>
        <end position="221"/>
    </location>
</feature>
<evidence type="ECO:0000313" key="13">
    <source>
        <dbReference type="EMBL" id="TQB70267.1"/>
    </source>
</evidence>
<dbReference type="AlphaFoldDB" id="A0A507QTB5"/>
<protein>
    <submittedName>
        <fullName evidence="13">Mitochondrial inner membrane protein oxa1</fullName>
    </submittedName>
</protein>
<feature type="compositionally biased region" description="Basic and acidic residues" evidence="10">
    <location>
        <begin position="386"/>
        <end position="407"/>
    </location>
</feature>
<keyword evidence="4" id="KW-0999">Mitochondrion inner membrane</keyword>
<dbReference type="InterPro" id="IPR028055">
    <property type="entry name" value="YidC/Oxa/ALB_C"/>
</dbReference>
<evidence type="ECO:0000259" key="12">
    <source>
        <dbReference type="Pfam" id="PF02096"/>
    </source>
</evidence>
<sequence length="419" mass="46790">MPGFVSARFNSTSSTTSTVSTTATGENVTDAVSEAATSSLPDFNAADIAVIPEKIGYLKELGLDYGWGPTSLIEFVMEHLHVYTGLPWWASIIATGLLVRLALLKPLFMATDTSTKMRNVQHLTKPLRAKMQANLRTNQFEVQKAQAEISQINKERGIVVWHTIIPMIQVPLGFGCYRLVEGMSHLPVPGLAAESVAWLTDLTVADPFFILPLASAGLLYLNLRKTAEMNSSDMFNSSLGKTLRVALPTISLIFMSFFPAALQLYFATTGLFALGQTHLLSSKRFRMYMNIEIPDPVVPDSVNETSQKIRTIREQILAEQAKLLEAQKKDTSIIDRAVNSIKETGKNIKQDTQEKISELTGATTKKDEIPSRLSKKDLDLARNYENRRRQEEEWKREERNHARREAYLKASAAQKQKIA</sequence>
<evidence type="ECO:0000256" key="7">
    <source>
        <dbReference type="ARBA" id="ARBA00023128"/>
    </source>
</evidence>
<evidence type="ECO:0000256" key="6">
    <source>
        <dbReference type="ARBA" id="ARBA00022989"/>
    </source>
</evidence>
<evidence type="ECO:0000256" key="1">
    <source>
        <dbReference type="ARBA" id="ARBA00004448"/>
    </source>
</evidence>
<feature type="transmembrane region" description="Helical" evidence="11">
    <location>
        <begin position="86"/>
        <end position="108"/>
    </location>
</feature>